<keyword evidence="7" id="KW-1185">Reference proteome</keyword>
<dbReference type="Proteomes" id="UP000001946">
    <property type="component" value="Chromosome"/>
</dbReference>
<evidence type="ECO:0000259" key="5">
    <source>
        <dbReference type="PROSITE" id="PS50931"/>
    </source>
</evidence>
<evidence type="ECO:0000313" key="7">
    <source>
        <dbReference type="Proteomes" id="UP000001946"/>
    </source>
</evidence>
<dbReference type="GO" id="GO:0003700">
    <property type="term" value="F:DNA-binding transcription factor activity"/>
    <property type="evidence" value="ECO:0007669"/>
    <property type="project" value="InterPro"/>
</dbReference>
<dbReference type="EMBL" id="AP008230">
    <property type="protein sequence ID" value="BAE82589.1"/>
    <property type="molecule type" value="Genomic_DNA"/>
</dbReference>
<sequence length="311" mass="35664">MRFIMRLEQLQHIIEVYNKKSISEAARTFLISQPQLSHSIKQLEIELGYKIFRRSNSNTILTSQGKEVLALAQELINYVEEVKTYARGTSVLYGNISLALGPAVFNAFASPLITYVHQHYPNVNLAITEDCAKDVIRKVEEGDSMLGITGWPKVQEHTQLKLLDSKNIAYERVLDTTFNVIVGNKHPLAQKKRVSLSDLQEMTFVDYYGMNEAFLRMSGIAPKNNQSLFVYDREMLKFILSNNRGVAIFPSVFALNDIYFKQGLLQLRPIDDIPDNINAFMYLIYFKNEPLSSLLEQFIKVIKEIIQKTNQ</sequence>
<dbReference type="SUPFAM" id="SSF46785">
    <property type="entry name" value="Winged helix' DNA-binding domain"/>
    <property type="match status" value="1"/>
</dbReference>
<dbReference type="Gene3D" id="3.40.190.290">
    <property type="match status" value="1"/>
</dbReference>
<dbReference type="GO" id="GO:0000976">
    <property type="term" value="F:transcription cis-regulatory region binding"/>
    <property type="evidence" value="ECO:0007669"/>
    <property type="project" value="TreeGrafter"/>
</dbReference>
<protein>
    <recommendedName>
        <fullName evidence="5">HTH lysR-type domain-containing protein</fullName>
    </recommendedName>
</protein>
<dbReference type="PRINTS" id="PR00039">
    <property type="entry name" value="HTHLYSR"/>
</dbReference>
<dbReference type="HOGENOM" id="CLU_039613_6_2_9"/>
<feature type="domain" description="HTH lysR-type" evidence="5">
    <location>
        <begin position="5"/>
        <end position="62"/>
    </location>
</feature>
<accession>Q24ZF3</accession>
<keyword evidence="3" id="KW-0238">DNA-binding</keyword>
<name>Q24ZF3_DESHY</name>
<evidence type="ECO:0000256" key="2">
    <source>
        <dbReference type="ARBA" id="ARBA00023015"/>
    </source>
</evidence>
<dbReference type="InterPro" id="IPR036388">
    <property type="entry name" value="WH-like_DNA-bd_sf"/>
</dbReference>
<dbReference type="PANTHER" id="PTHR30126:SF40">
    <property type="entry name" value="HTH-TYPE TRANSCRIPTIONAL REGULATOR GLTR"/>
    <property type="match status" value="1"/>
</dbReference>
<dbReference type="Pfam" id="PF03466">
    <property type="entry name" value="LysR_substrate"/>
    <property type="match status" value="1"/>
</dbReference>
<dbReference type="Pfam" id="PF00126">
    <property type="entry name" value="HTH_1"/>
    <property type="match status" value="1"/>
</dbReference>
<keyword evidence="4" id="KW-0804">Transcription</keyword>
<dbReference type="InterPro" id="IPR000847">
    <property type="entry name" value="LysR_HTH_N"/>
</dbReference>
<dbReference type="PROSITE" id="PS50931">
    <property type="entry name" value="HTH_LYSR"/>
    <property type="match status" value="1"/>
</dbReference>
<dbReference type="PANTHER" id="PTHR30126">
    <property type="entry name" value="HTH-TYPE TRANSCRIPTIONAL REGULATOR"/>
    <property type="match status" value="1"/>
</dbReference>
<dbReference type="Gene3D" id="1.10.10.10">
    <property type="entry name" value="Winged helix-like DNA-binding domain superfamily/Winged helix DNA-binding domain"/>
    <property type="match status" value="1"/>
</dbReference>
<organism evidence="6 7">
    <name type="scientific">Desulfitobacterium hafniense (strain Y51)</name>
    <dbReference type="NCBI Taxonomy" id="138119"/>
    <lineage>
        <taxon>Bacteria</taxon>
        <taxon>Bacillati</taxon>
        <taxon>Bacillota</taxon>
        <taxon>Clostridia</taxon>
        <taxon>Eubacteriales</taxon>
        <taxon>Desulfitobacteriaceae</taxon>
        <taxon>Desulfitobacterium</taxon>
    </lineage>
</organism>
<dbReference type="CDD" id="cd05466">
    <property type="entry name" value="PBP2_LTTR_substrate"/>
    <property type="match status" value="1"/>
</dbReference>
<evidence type="ECO:0000256" key="3">
    <source>
        <dbReference type="ARBA" id="ARBA00023125"/>
    </source>
</evidence>
<proteinExistence type="inferred from homology"/>
<dbReference type="InterPro" id="IPR036390">
    <property type="entry name" value="WH_DNA-bd_sf"/>
</dbReference>
<comment type="similarity">
    <text evidence="1">Belongs to the LysR transcriptional regulatory family.</text>
</comment>
<dbReference type="InterPro" id="IPR005119">
    <property type="entry name" value="LysR_subst-bd"/>
</dbReference>
<evidence type="ECO:0000256" key="1">
    <source>
        <dbReference type="ARBA" id="ARBA00009437"/>
    </source>
</evidence>
<dbReference type="STRING" id="138119.DSY0800"/>
<dbReference type="AlphaFoldDB" id="Q24ZF3"/>
<dbReference type="KEGG" id="dsy:DSY0800"/>
<evidence type="ECO:0000313" key="6">
    <source>
        <dbReference type="EMBL" id="BAE82589.1"/>
    </source>
</evidence>
<dbReference type="SUPFAM" id="SSF53850">
    <property type="entry name" value="Periplasmic binding protein-like II"/>
    <property type="match status" value="1"/>
</dbReference>
<dbReference type="eggNOG" id="COG0583">
    <property type="taxonomic scope" value="Bacteria"/>
</dbReference>
<reference evidence="6 7" key="1">
    <citation type="journal article" date="2006" name="J. Bacteriol.">
        <title>Complete genome sequence of the dehalorespiring bacterium Desulfitobacterium hafniense Y51 and comparison with Dehalococcoides ethenogenes 195.</title>
        <authorList>
            <person name="Nonaka H."/>
            <person name="Keresztes G."/>
            <person name="Shinoda Y."/>
            <person name="Ikenaga Y."/>
            <person name="Abe M."/>
            <person name="Naito K."/>
            <person name="Inatomi K."/>
            <person name="Furukawa K."/>
            <person name="Inui M."/>
            <person name="Yukawa H."/>
        </authorList>
    </citation>
    <scope>NUCLEOTIDE SEQUENCE [LARGE SCALE GENOMIC DNA]</scope>
    <source>
        <strain evidence="6 7">Y51</strain>
    </source>
</reference>
<keyword evidence="2" id="KW-0805">Transcription regulation</keyword>
<gene>
    <name evidence="6" type="ordered locus">DSY0800</name>
</gene>
<evidence type="ECO:0000256" key="4">
    <source>
        <dbReference type="ARBA" id="ARBA00023163"/>
    </source>
</evidence>